<dbReference type="InterPro" id="IPR006295">
    <property type="entry name" value="DNA_primase_DnaG"/>
</dbReference>
<evidence type="ECO:0000256" key="1">
    <source>
        <dbReference type="ARBA" id="ARBA00022478"/>
    </source>
</evidence>
<dbReference type="SMART" id="SM00493">
    <property type="entry name" value="TOPRIM"/>
    <property type="match status" value="1"/>
</dbReference>
<dbReference type="InterPro" id="IPR019475">
    <property type="entry name" value="DNA_primase_DnaB-bd"/>
</dbReference>
<dbReference type="HAMAP" id="MF_00974">
    <property type="entry name" value="DNA_primase_DnaG"/>
    <property type="match status" value="1"/>
</dbReference>
<dbReference type="Pfam" id="PF10410">
    <property type="entry name" value="DnaB_bind"/>
    <property type="match status" value="1"/>
</dbReference>
<protein>
    <recommendedName>
        <fullName evidence="12 13">DNA primase</fullName>
        <ecNumber evidence="12">2.7.7.101</ecNumber>
    </recommendedName>
</protein>
<dbReference type="GO" id="GO:0000428">
    <property type="term" value="C:DNA-directed RNA polymerase complex"/>
    <property type="evidence" value="ECO:0007669"/>
    <property type="project" value="UniProtKB-KW"/>
</dbReference>
<evidence type="ECO:0000313" key="16">
    <source>
        <dbReference type="EMBL" id="MBO8428612.1"/>
    </source>
</evidence>
<feature type="domain" description="Toprim" evidence="15">
    <location>
        <begin position="260"/>
        <end position="341"/>
    </location>
</feature>
<dbReference type="Pfam" id="PF08275">
    <property type="entry name" value="DNAG_N"/>
    <property type="match status" value="1"/>
</dbReference>
<dbReference type="InterPro" id="IPR034151">
    <property type="entry name" value="TOPRIM_DnaG_bac"/>
</dbReference>
<dbReference type="GO" id="GO:0003899">
    <property type="term" value="F:DNA-directed RNA polymerase activity"/>
    <property type="evidence" value="ECO:0007669"/>
    <property type="project" value="UniProtKB-UniRule"/>
</dbReference>
<dbReference type="AlphaFoldDB" id="A0A9D9DIX4"/>
<keyword evidence="8 12" id="KW-0862">Zinc</keyword>
<reference evidence="16" key="2">
    <citation type="journal article" date="2021" name="PeerJ">
        <title>Extensive microbial diversity within the chicken gut microbiome revealed by metagenomics and culture.</title>
        <authorList>
            <person name="Gilroy R."/>
            <person name="Ravi A."/>
            <person name="Getino M."/>
            <person name="Pursley I."/>
            <person name="Horton D.L."/>
            <person name="Alikhan N.F."/>
            <person name="Baker D."/>
            <person name="Gharbi K."/>
            <person name="Hall N."/>
            <person name="Watson M."/>
            <person name="Adriaenssens E.M."/>
            <person name="Foster-Nyarko E."/>
            <person name="Jarju S."/>
            <person name="Secka A."/>
            <person name="Antonio M."/>
            <person name="Oren A."/>
            <person name="Chaudhuri R.R."/>
            <person name="La Ragione R."/>
            <person name="Hildebrand F."/>
            <person name="Pallen M.J."/>
        </authorList>
    </citation>
    <scope>NUCLEOTIDE SEQUENCE</scope>
    <source>
        <strain evidence="16">15467</strain>
    </source>
</reference>
<comment type="catalytic activity">
    <reaction evidence="12">
        <text>ssDNA + n NTP = ssDNA/pppN(pN)n-1 hybrid + (n-1) diphosphate.</text>
        <dbReference type="EC" id="2.7.7.101"/>
    </reaction>
</comment>
<dbReference type="Proteomes" id="UP000823635">
    <property type="component" value="Unassembled WGS sequence"/>
</dbReference>
<keyword evidence="5 12" id="KW-0235">DNA replication</keyword>
<dbReference type="Gene3D" id="3.40.1360.10">
    <property type="match status" value="1"/>
</dbReference>
<comment type="domain">
    <text evidence="12">Contains an N-terminal zinc-binding domain, a central core domain that contains the primase activity, and a C-terminal DnaB-binding domain.</text>
</comment>
<accession>A0A9D9DIX4</accession>
<evidence type="ECO:0000256" key="8">
    <source>
        <dbReference type="ARBA" id="ARBA00022833"/>
    </source>
</evidence>
<dbReference type="CDD" id="cd03364">
    <property type="entry name" value="TOPRIM_DnaG_primases"/>
    <property type="match status" value="1"/>
</dbReference>
<name>A0A9D9DIX4_9BACT</name>
<keyword evidence="3 12" id="KW-0808">Transferase</keyword>
<dbReference type="SMART" id="SM00400">
    <property type="entry name" value="ZnF_CHCC"/>
    <property type="match status" value="1"/>
</dbReference>
<organism evidence="16 17">
    <name type="scientific">Candidatus Egerieousia excrementavium</name>
    <dbReference type="NCBI Taxonomy" id="2840778"/>
    <lineage>
        <taxon>Bacteria</taxon>
        <taxon>Pseudomonadati</taxon>
        <taxon>Bacteroidota</taxon>
        <taxon>Bacteroidia</taxon>
        <taxon>Bacteroidales</taxon>
        <taxon>Candidatus Egerieousia</taxon>
    </lineage>
</organism>
<dbReference type="Gene3D" id="3.90.580.10">
    <property type="entry name" value="Zinc finger, CHC2-type domain"/>
    <property type="match status" value="1"/>
</dbReference>
<dbReference type="FunFam" id="3.90.580.10:FF:000001">
    <property type="entry name" value="DNA primase"/>
    <property type="match status" value="1"/>
</dbReference>
<evidence type="ECO:0000256" key="10">
    <source>
        <dbReference type="ARBA" id="ARBA00023125"/>
    </source>
</evidence>
<dbReference type="PIRSF" id="PIRSF002811">
    <property type="entry name" value="DnaG"/>
    <property type="match status" value="1"/>
</dbReference>
<comment type="function">
    <text evidence="12 13">RNA polymerase that catalyzes the synthesis of short RNA molecules used as primers for DNA polymerase during DNA replication.</text>
</comment>
<evidence type="ECO:0000256" key="6">
    <source>
        <dbReference type="ARBA" id="ARBA00022723"/>
    </source>
</evidence>
<dbReference type="GO" id="GO:0003677">
    <property type="term" value="F:DNA binding"/>
    <property type="evidence" value="ECO:0007669"/>
    <property type="project" value="UniProtKB-KW"/>
</dbReference>
<dbReference type="InterPro" id="IPR002694">
    <property type="entry name" value="Znf_CHC2"/>
</dbReference>
<dbReference type="EMBL" id="JADINB010000036">
    <property type="protein sequence ID" value="MBO8428612.1"/>
    <property type="molecule type" value="Genomic_DNA"/>
</dbReference>
<keyword evidence="4 12" id="KW-0548">Nucleotidyltransferase</keyword>
<keyword evidence="2 12" id="KW-0639">Primosome</keyword>
<dbReference type="GO" id="GO:0008270">
    <property type="term" value="F:zinc ion binding"/>
    <property type="evidence" value="ECO:0007669"/>
    <property type="project" value="UniProtKB-UniRule"/>
</dbReference>
<dbReference type="InterPro" id="IPR013264">
    <property type="entry name" value="DNAG_N"/>
</dbReference>
<dbReference type="InterPro" id="IPR050219">
    <property type="entry name" value="DnaG_primase"/>
</dbReference>
<comment type="cofactor">
    <cofactor evidence="12 13 14">
        <name>Zn(2+)</name>
        <dbReference type="ChEBI" id="CHEBI:29105"/>
    </cofactor>
    <text evidence="12 13 14">Binds 1 zinc ion per monomer.</text>
</comment>
<keyword evidence="9" id="KW-0460">Magnesium</keyword>
<dbReference type="GO" id="GO:0006269">
    <property type="term" value="P:DNA replication, synthesis of primer"/>
    <property type="evidence" value="ECO:0007669"/>
    <property type="project" value="UniProtKB-UniRule"/>
</dbReference>
<dbReference type="Pfam" id="PF01807">
    <property type="entry name" value="Zn_ribbon_DnaG"/>
    <property type="match status" value="1"/>
</dbReference>
<dbReference type="PANTHER" id="PTHR30313:SF2">
    <property type="entry name" value="DNA PRIMASE"/>
    <property type="match status" value="1"/>
</dbReference>
<dbReference type="SUPFAM" id="SSF56731">
    <property type="entry name" value="DNA primase core"/>
    <property type="match status" value="1"/>
</dbReference>
<evidence type="ECO:0000256" key="7">
    <source>
        <dbReference type="ARBA" id="ARBA00022771"/>
    </source>
</evidence>
<dbReference type="InterPro" id="IPR037068">
    <property type="entry name" value="DNA_primase_core_N_sf"/>
</dbReference>
<evidence type="ECO:0000256" key="3">
    <source>
        <dbReference type="ARBA" id="ARBA00022679"/>
    </source>
</evidence>
<evidence type="ECO:0000256" key="13">
    <source>
        <dbReference type="PIRNR" id="PIRNR002811"/>
    </source>
</evidence>
<keyword evidence="7 12" id="KW-0863">Zinc-finger</keyword>
<keyword evidence="6 12" id="KW-0479">Metal-binding</keyword>
<dbReference type="GO" id="GO:1990077">
    <property type="term" value="C:primosome complex"/>
    <property type="evidence" value="ECO:0007669"/>
    <property type="project" value="UniProtKB-KW"/>
</dbReference>
<evidence type="ECO:0000256" key="9">
    <source>
        <dbReference type="ARBA" id="ARBA00022842"/>
    </source>
</evidence>
<feature type="zinc finger region" description="CHC2-type" evidence="12 14">
    <location>
        <begin position="37"/>
        <end position="61"/>
    </location>
</feature>
<dbReference type="SUPFAM" id="SSF57783">
    <property type="entry name" value="Zinc beta-ribbon"/>
    <property type="match status" value="1"/>
</dbReference>
<reference evidence="16" key="1">
    <citation type="submission" date="2020-10" db="EMBL/GenBank/DDBJ databases">
        <authorList>
            <person name="Gilroy R."/>
        </authorList>
    </citation>
    <scope>NUCLEOTIDE SEQUENCE</scope>
    <source>
        <strain evidence="16">15467</strain>
    </source>
</reference>
<keyword evidence="11 12" id="KW-0804">Transcription</keyword>
<evidence type="ECO:0000259" key="15">
    <source>
        <dbReference type="PROSITE" id="PS50880"/>
    </source>
</evidence>
<keyword evidence="10 12" id="KW-0238">DNA-binding</keyword>
<dbReference type="Pfam" id="PF13155">
    <property type="entry name" value="Toprim_2"/>
    <property type="match status" value="1"/>
</dbReference>
<proteinExistence type="inferred from homology"/>
<dbReference type="Gene3D" id="3.90.980.10">
    <property type="entry name" value="DNA primase, catalytic core, N-terminal domain"/>
    <property type="match status" value="1"/>
</dbReference>
<dbReference type="NCBIfam" id="TIGR01391">
    <property type="entry name" value="dnaG"/>
    <property type="match status" value="1"/>
</dbReference>
<evidence type="ECO:0000256" key="11">
    <source>
        <dbReference type="ARBA" id="ARBA00023163"/>
    </source>
</evidence>
<sequence>MIDRATIERILDAVKIEEVIGDFVSLRRRGANYVACCPFHNEKTPSFSVSPAKGIFKCFGCGKAGSAVTFVMEHEQMSYVEALKYLGNKYGIEVSDVQESEEQVRQRLFSESLAVANEYARNFYCDRLWNSEDGRAIGLGYFKERGFTDQTIKKFSLGYAPNERRAFAERAVKNGYKKEHLVAAGLVIEKENGDLADRFFERVIFPWRSISGKVIAFGGRTLRSDKNIAKYINSPESELFVKNKALYGIFEAKAAIARLKKCYLVEGYTDVISFNQIGIENVVASGGTSLTSGQIALIKRFSNNITVLYDGDAAGIRASVRGIDMLLEAGMEVKVVLLPDGDDPDSFSKKLPPEQVLSFLREHEEDFIAFKYRILADSPEQDPMQKARLVNDIVGSIAVIPDAIVRSVYIEETAAKMKVSETLLHQEVARIRQKRSEVAFRESERQARIEKFEQQSSVQEGQTDVYSIGSGCDEAEREILYYLVKYGHLPFNDPAAPEDESTVAGYIMEELQSDDLELQNPLYRRIYEEYFTVKEHDGEKILKYFINNADSDISRTVADLMAQPYSVASSFSKHISKEEDALPVIIPKLIVLYKAKIMGHAAQTLTEELAKAQESGDVQLQQQIVARLNMIMKVRKDLSRIVKRITV</sequence>
<dbReference type="InterPro" id="IPR036977">
    <property type="entry name" value="DNA_primase_Znf_CHC2"/>
</dbReference>
<dbReference type="EC" id="2.7.7.101" evidence="12"/>
<comment type="similarity">
    <text evidence="12 13">Belongs to the DnaG primase family.</text>
</comment>
<comment type="subunit">
    <text evidence="12">Monomer. Interacts with DnaB.</text>
</comment>
<evidence type="ECO:0000256" key="5">
    <source>
        <dbReference type="ARBA" id="ARBA00022705"/>
    </source>
</evidence>
<comment type="caution">
    <text evidence="16">The sequence shown here is derived from an EMBL/GenBank/DDBJ whole genome shotgun (WGS) entry which is preliminary data.</text>
</comment>
<gene>
    <name evidence="12 16" type="primary">dnaG</name>
    <name evidence="16" type="ORF">IAC68_01590</name>
</gene>
<evidence type="ECO:0000256" key="14">
    <source>
        <dbReference type="PIRSR" id="PIRSR002811-1"/>
    </source>
</evidence>
<dbReference type="InterPro" id="IPR006171">
    <property type="entry name" value="TOPRIM_dom"/>
</dbReference>
<evidence type="ECO:0000313" key="17">
    <source>
        <dbReference type="Proteomes" id="UP000823635"/>
    </source>
</evidence>
<dbReference type="PROSITE" id="PS50880">
    <property type="entry name" value="TOPRIM"/>
    <property type="match status" value="1"/>
</dbReference>
<dbReference type="InterPro" id="IPR030846">
    <property type="entry name" value="DnaG_bac"/>
</dbReference>
<evidence type="ECO:0000256" key="2">
    <source>
        <dbReference type="ARBA" id="ARBA00022515"/>
    </source>
</evidence>
<dbReference type="PANTHER" id="PTHR30313">
    <property type="entry name" value="DNA PRIMASE"/>
    <property type="match status" value="1"/>
</dbReference>
<evidence type="ECO:0000256" key="4">
    <source>
        <dbReference type="ARBA" id="ARBA00022695"/>
    </source>
</evidence>
<evidence type="ECO:0000256" key="12">
    <source>
        <dbReference type="HAMAP-Rule" id="MF_00974"/>
    </source>
</evidence>
<keyword evidence="1 12" id="KW-0240">DNA-directed RNA polymerase</keyword>
<dbReference type="GO" id="GO:0005737">
    <property type="term" value="C:cytoplasm"/>
    <property type="evidence" value="ECO:0007669"/>
    <property type="project" value="TreeGrafter"/>
</dbReference>